<reference evidence="2 3" key="1">
    <citation type="submission" date="2019-12" db="EMBL/GenBank/DDBJ databases">
        <title>A genome sequence resource for the geographically widespread anthracnose pathogen Colletotrichum asianum.</title>
        <authorList>
            <person name="Meng Y."/>
        </authorList>
    </citation>
    <scope>NUCLEOTIDE SEQUENCE [LARGE SCALE GENOMIC DNA]</scope>
    <source>
        <strain evidence="2 3">ICMP 18580</strain>
    </source>
</reference>
<gene>
    <name evidence="2" type="ORF">GQ607_012477</name>
</gene>
<keyword evidence="1" id="KW-0472">Membrane</keyword>
<name>A0A8H3ZQP3_9PEZI</name>
<evidence type="ECO:0000313" key="3">
    <source>
        <dbReference type="Proteomes" id="UP000434172"/>
    </source>
</evidence>
<evidence type="ECO:0000256" key="1">
    <source>
        <dbReference type="SAM" id="Phobius"/>
    </source>
</evidence>
<organism evidence="2 3">
    <name type="scientific">Colletotrichum asianum</name>
    <dbReference type="NCBI Taxonomy" id="702518"/>
    <lineage>
        <taxon>Eukaryota</taxon>
        <taxon>Fungi</taxon>
        <taxon>Dikarya</taxon>
        <taxon>Ascomycota</taxon>
        <taxon>Pezizomycotina</taxon>
        <taxon>Sordariomycetes</taxon>
        <taxon>Hypocreomycetidae</taxon>
        <taxon>Glomerellales</taxon>
        <taxon>Glomerellaceae</taxon>
        <taxon>Colletotrichum</taxon>
        <taxon>Colletotrichum gloeosporioides species complex</taxon>
    </lineage>
</organism>
<dbReference type="GO" id="GO:0016787">
    <property type="term" value="F:hydrolase activity"/>
    <property type="evidence" value="ECO:0007669"/>
    <property type="project" value="UniProtKB-KW"/>
</dbReference>
<comment type="caution">
    <text evidence="2">The sequence shown here is derived from an EMBL/GenBank/DDBJ whole genome shotgun (WGS) entry which is preliminary data.</text>
</comment>
<keyword evidence="2" id="KW-0378">Hydrolase</keyword>
<feature type="transmembrane region" description="Helical" evidence="1">
    <location>
        <begin position="182"/>
        <end position="201"/>
    </location>
</feature>
<feature type="transmembrane region" description="Helical" evidence="1">
    <location>
        <begin position="238"/>
        <end position="259"/>
    </location>
</feature>
<dbReference type="AlphaFoldDB" id="A0A8H3ZQP3"/>
<evidence type="ECO:0000313" key="2">
    <source>
        <dbReference type="EMBL" id="KAF0320215.1"/>
    </source>
</evidence>
<dbReference type="Proteomes" id="UP000434172">
    <property type="component" value="Unassembled WGS sequence"/>
</dbReference>
<proteinExistence type="predicted"/>
<feature type="transmembrane region" description="Helical" evidence="1">
    <location>
        <begin position="287"/>
        <end position="306"/>
    </location>
</feature>
<feature type="transmembrane region" description="Helical" evidence="1">
    <location>
        <begin position="12"/>
        <end position="34"/>
    </location>
</feature>
<dbReference type="OrthoDB" id="5287295at2759"/>
<protein>
    <submittedName>
        <fullName evidence="2">Glycoside hydrolase</fullName>
    </submittedName>
</protein>
<feature type="transmembrane region" description="Helical" evidence="1">
    <location>
        <begin position="149"/>
        <end position="167"/>
    </location>
</feature>
<keyword evidence="1" id="KW-1133">Transmembrane helix</keyword>
<keyword evidence="3" id="KW-1185">Reference proteome</keyword>
<sequence length="404" mass="45619">MAQIPEDAVDTVVGVLIYSVICLLGSLMVVWLAWQHGERISYVNCLAYFTTLSTVCSIIQQTRLVLYWEDIMTARFEYAATNVASPEPVISNAAIGEDLVLYYIQYYCYNVLALFDMFWAFALAQSVWGLNEKPKLKRPLLIINRVGKIFSPLFPLVTTTCLQAPSIRNNFGGFLLLAGQPLLWSIGFGSIATLAILIRYIQSRRRLQKLNVGYGQPSSSRGTGGHKPRKTSIYDRWLMLRFMISFVILAMFEVTIMLFSTSARKNIAVDHARLTPDISAKRARQDFLLFMPGVTASLLVFLVFGTTKPFIEYMRKCLSRLFTRRPRRRTASTEALPLRSIRSQDTMAESCGVTTPEMSHQRSFRGIVVDSPGGRRTYEVWVYGGNPNARIVGDQNCPCHSEKV</sequence>
<accession>A0A8H3ZQP3</accession>
<keyword evidence="1" id="KW-0812">Transmembrane</keyword>
<feature type="transmembrane region" description="Helical" evidence="1">
    <location>
        <begin position="104"/>
        <end position="128"/>
    </location>
</feature>
<dbReference type="EMBL" id="WOWK01000085">
    <property type="protein sequence ID" value="KAF0320215.1"/>
    <property type="molecule type" value="Genomic_DNA"/>
</dbReference>